<feature type="signal peptide" evidence="4">
    <location>
        <begin position="1"/>
        <end position="22"/>
    </location>
</feature>
<evidence type="ECO:0008006" key="9">
    <source>
        <dbReference type="Google" id="ProtNLM"/>
    </source>
</evidence>
<evidence type="ECO:0000259" key="5">
    <source>
        <dbReference type="PROSITE" id="PS50941"/>
    </source>
</evidence>
<keyword evidence="4" id="KW-0732">Signal</keyword>
<dbReference type="InterPro" id="IPR018392">
    <property type="entry name" value="LysM"/>
</dbReference>
<organism evidence="7 8">
    <name type="scientific">Apiospora kogelbergensis</name>
    <dbReference type="NCBI Taxonomy" id="1337665"/>
    <lineage>
        <taxon>Eukaryota</taxon>
        <taxon>Fungi</taxon>
        <taxon>Dikarya</taxon>
        <taxon>Ascomycota</taxon>
        <taxon>Pezizomycotina</taxon>
        <taxon>Sordariomycetes</taxon>
        <taxon>Xylariomycetidae</taxon>
        <taxon>Amphisphaeriales</taxon>
        <taxon>Apiosporaceae</taxon>
        <taxon>Apiospora</taxon>
    </lineage>
</organism>
<feature type="region of interest" description="Disordered" evidence="3">
    <location>
        <begin position="231"/>
        <end position="255"/>
    </location>
</feature>
<comment type="caution">
    <text evidence="2">Lacks conserved residue(s) required for the propagation of feature annotation.</text>
</comment>
<evidence type="ECO:0000313" key="8">
    <source>
        <dbReference type="Proteomes" id="UP001392437"/>
    </source>
</evidence>
<dbReference type="PROSITE" id="PS51782">
    <property type="entry name" value="LYSM"/>
    <property type="match status" value="1"/>
</dbReference>
<protein>
    <recommendedName>
        <fullName evidence="9">Chitin-binding type-1 domain-containing protein</fullName>
    </recommendedName>
</protein>
<keyword evidence="8" id="KW-1185">Reference proteome</keyword>
<dbReference type="Gene3D" id="3.10.350.10">
    <property type="entry name" value="LysM domain"/>
    <property type="match status" value="1"/>
</dbReference>
<dbReference type="GO" id="GO:0008061">
    <property type="term" value="F:chitin binding"/>
    <property type="evidence" value="ECO:0007669"/>
    <property type="project" value="UniProtKB-UniRule"/>
</dbReference>
<keyword evidence="2" id="KW-1015">Disulfide bond</keyword>
<dbReference type="Gene3D" id="3.30.60.10">
    <property type="entry name" value="Endochitinase-like"/>
    <property type="match status" value="1"/>
</dbReference>
<dbReference type="EMBL" id="JAQQWP010000001">
    <property type="protein sequence ID" value="KAK8131865.1"/>
    <property type="molecule type" value="Genomic_DNA"/>
</dbReference>
<dbReference type="PROSITE" id="PS50941">
    <property type="entry name" value="CHIT_BIND_I_2"/>
    <property type="match status" value="1"/>
</dbReference>
<evidence type="ECO:0000256" key="4">
    <source>
        <dbReference type="SAM" id="SignalP"/>
    </source>
</evidence>
<feature type="compositionally biased region" description="Low complexity" evidence="3">
    <location>
        <begin position="234"/>
        <end position="245"/>
    </location>
</feature>
<comment type="caution">
    <text evidence="7">The sequence shown here is derived from an EMBL/GenBank/DDBJ whole genome shotgun (WGS) entry which is preliminary data.</text>
</comment>
<name>A0AAW0RAD5_9PEZI</name>
<accession>A0AAW0RAD5</accession>
<dbReference type="Proteomes" id="UP001392437">
    <property type="component" value="Unassembled WGS sequence"/>
</dbReference>
<sequence length="418" mass="44718">MQYFAALAGWCLLLVSLTPVDAGNDCQPWTFDDGHGLATLKSRNNVGRWKETAIWKRDSFEPGEVNCRSFGRTNKVVNYYTCAERAKFYGISLDRFFTLNPQLKKDCSNIEPMAEYCIDGWIEEYHDDQGRCGPLFENASCFGTDKPCCNSETWTCGDSTEDCSDGICYDGSCPGHTVYTTDGKCGKDYGYSICTGKWGECCSIDGNCGSGEAFCGLGNCQLGNCTSAPPPDPSSTSSSPSETLPPAMPNPNGFPVIPMPGTSPSAFPVVPMPASRPAFTPPDLPSCGEGVELACFGGASTAVVAAQDLDTADLAKAAAYLRNVADALDDPYWTMDAEQQCSEWPSSVLYRDLARTIDGGGDSATSDQKAASLMGACGRRGGMVEVATDVENSAYNTLRYYSSGAKPWGIVLKVVKST</sequence>
<reference evidence="7 8" key="1">
    <citation type="submission" date="2023-01" db="EMBL/GenBank/DDBJ databases">
        <title>Analysis of 21 Apiospora genomes using comparative genomics revels a genus with tremendous synthesis potential of carbohydrate active enzymes and secondary metabolites.</title>
        <authorList>
            <person name="Sorensen T."/>
        </authorList>
    </citation>
    <scope>NUCLEOTIDE SEQUENCE [LARGE SCALE GENOMIC DNA]</scope>
    <source>
        <strain evidence="7 8">CBS 117206</strain>
    </source>
</reference>
<keyword evidence="1 2" id="KW-0147">Chitin-binding</keyword>
<proteinExistence type="predicted"/>
<dbReference type="InterPro" id="IPR036779">
    <property type="entry name" value="LysM_dom_sf"/>
</dbReference>
<evidence type="ECO:0000256" key="3">
    <source>
        <dbReference type="SAM" id="MobiDB-lite"/>
    </source>
</evidence>
<gene>
    <name evidence="7" type="ORF">PG999_000038</name>
</gene>
<dbReference type="InterPro" id="IPR001002">
    <property type="entry name" value="Chitin-bd_1"/>
</dbReference>
<dbReference type="AlphaFoldDB" id="A0AAW0RAD5"/>
<feature type="domain" description="LysM" evidence="6">
    <location>
        <begin position="72"/>
        <end position="118"/>
    </location>
</feature>
<evidence type="ECO:0000259" key="6">
    <source>
        <dbReference type="PROSITE" id="PS51782"/>
    </source>
</evidence>
<feature type="disulfide bond" evidence="2">
    <location>
        <begin position="201"/>
        <end position="215"/>
    </location>
</feature>
<dbReference type="InterPro" id="IPR036861">
    <property type="entry name" value="Endochitinase-like_sf"/>
</dbReference>
<feature type="domain" description="Chitin-binding type-1" evidence="5">
    <location>
        <begin position="182"/>
        <end position="227"/>
    </location>
</feature>
<evidence type="ECO:0000256" key="2">
    <source>
        <dbReference type="PROSITE-ProRule" id="PRU00261"/>
    </source>
</evidence>
<feature type="chain" id="PRO_5043732365" description="Chitin-binding type-1 domain-containing protein" evidence="4">
    <location>
        <begin position="23"/>
        <end position="418"/>
    </location>
</feature>
<evidence type="ECO:0000313" key="7">
    <source>
        <dbReference type="EMBL" id="KAK8131865.1"/>
    </source>
</evidence>
<evidence type="ECO:0000256" key="1">
    <source>
        <dbReference type="ARBA" id="ARBA00022669"/>
    </source>
</evidence>